<dbReference type="GO" id="GO:0016887">
    <property type="term" value="F:ATP hydrolysis activity"/>
    <property type="evidence" value="ECO:0007669"/>
    <property type="project" value="InterPro"/>
</dbReference>
<feature type="transmembrane region" description="Helical" evidence="12">
    <location>
        <begin position="1120"/>
        <end position="1140"/>
    </location>
</feature>
<dbReference type="GO" id="GO:0140359">
    <property type="term" value="F:ABC-type transporter activity"/>
    <property type="evidence" value="ECO:0007669"/>
    <property type="project" value="InterPro"/>
</dbReference>
<dbReference type="SUPFAM" id="SSF52540">
    <property type="entry name" value="P-loop containing nucleoside triphosphate hydrolases"/>
    <property type="match status" value="2"/>
</dbReference>
<feature type="transmembrane region" description="Helical" evidence="12">
    <location>
        <begin position="975"/>
        <end position="998"/>
    </location>
</feature>
<dbReference type="EMBL" id="WWBZ02000022">
    <property type="protein sequence ID" value="KAF4308383.1"/>
    <property type="molecule type" value="Genomic_DNA"/>
</dbReference>
<evidence type="ECO:0000259" key="13">
    <source>
        <dbReference type="PROSITE" id="PS50893"/>
    </source>
</evidence>
<evidence type="ECO:0000256" key="11">
    <source>
        <dbReference type="SAM" id="MobiDB-lite"/>
    </source>
</evidence>
<dbReference type="GO" id="GO:0005737">
    <property type="term" value="C:cytoplasm"/>
    <property type="evidence" value="ECO:0007669"/>
    <property type="project" value="UniProtKB-ARBA"/>
</dbReference>
<gene>
    <name evidence="15" type="ORF">GTA08_BOTSDO04657</name>
</gene>
<feature type="transmembrane region" description="Helical" evidence="12">
    <location>
        <begin position="1229"/>
        <end position="1249"/>
    </location>
</feature>
<dbReference type="FunFam" id="3.40.50.300:FF:000610">
    <property type="entry name" value="Multidrug resistance-associated ABC transporter"/>
    <property type="match status" value="1"/>
</dbReference>
<dbReference type="CDD" id="cd18604">
    <property type="entry name" value="ABC_6TM_VMR1_D2_like"/>
    <property type="match status" value="1"/>
</dbReference>
<dbReference type="PROSITE" id="PS50893">
    <property type="entry name" value="ABC_TRANSPORTER_2"/>
    <property type="match status" value="2"/>
</dbReference>
<dbReference type="OrthoDB" id="6500128at2759"/>
<dbReference type="Gene3D" id="3.40.50.300">
    <property type="entry name" value="P-loop containing nucleotide triphosphate hydrolases"/>
    <property type="match status" value="2"/>
</dbReference>
<feature type="transmembrane region" description="Helical" evidence="12">
    <location>
        <begin position="427"/>
        <end position="444"/>
    </location>
</feature>
<dbReference type="Pfam" id="PF00664">
    <property type="entry name" value="ABC_membrane"/>
    <property type="match status" value="2"/>
</dbReference>
<dbReference type="CDD" id="cd03250">
    <property type="entry name" value="ABCC_MRP_domain1"/>
    <property type="match status" value="1"/>
</dbReference>
<evidence type="ECO:0000256" key="7">
    <source>
        <dbReference type="ARBA" id="ARBA00022840"/>
    </source>
</evidence>
<accession>A0A8H4N5W3</accession>
<dbReference type="PROSITE" id="PS50929">
    <property type="entry name" value="ABC_TM1F"/>
    <property type="match status" value="2"/>
</dbReference>
<feature type="transmembrane region" description="Helical" evidence="12">
    <location>
        <begin position="178"/>
        <end position="199"/>
    </location>
</feature>
<reference evidence="15" key="1">
    <citation type="submission" date="2020-04" db="EMBL/GenBank/DDBJ databases">
        <title>Genome Assembly and Annotation of Botryosphaeria dothidea sdau 11-99, a Latent Pathogen of Apple Fruit Ring Rot in China.</title>
        <authorList>
            <person name="Yu C."/>
            <person name="Diao Y."/>
            <person name="Lu Q."/>
            <person name="Zhao J."/>
            <person name="Cui S."/>
            <person name="Peng C."/>
            <person name="He B."/>
            <person name="Liu H."/>
        </authorList>
    </citation>
    <scope>NUCLEOTIDE SEQUENCE [LARGE SCALE GENOMIC DNA]</scope>
    <source>
        <strain evidence="15">Sdau11-99</strain>
    </source>
</reference>
<feature type="transmembrane region" description="Helical" evidence="12">
    <location>
        <begin position="528"/>
        <end position="553"/>
    </location>
</feature>
<feature type="compositionally biased region" description="Acidic residues" evidence="11">
    <location>
        <begin position="1442"/>
        <end position="1452"/>
    </location>
</feature>
<dbReference type="InterPro" id="IPR027417">
    <property type="entry name" value="P-loop_NTPase"/>
</dbReference>
<feature type="region of interest" description="Disordered" evidence="11">
    <location>
        <begin position="1433"/>
        <end position="1456"/>
    </location>
</feature>
<keyword evidence="10" id="KW-0325">Glycoprotein</keyword>
<evidence type="ECO:0000256" key="10">
    <source>
        <dbReference type="ARBA" id="ARBA00023180"/>
    </source>
</evidence>
<evidence type="ECO:0000256" key="6">
    <source>
        <dbReference type="ARBA" id="ARBA00022741"/>
    </source>
</evidence>
<feature type="transmembrane region" description="Helical" evidence="12">
    <location>
        <begin position="1146"/>
        <end position="1165"/>
    </location>
</feature>
<dbReference type="InterPro" id="IPR003439">
    <property type="entry name" value="ABC_transporter-like_ATP-bd"/>
</dbReference>
<sequence>MSAAAHFSTQPAALLLQPGELYRMPPPYRLPLVAAALAIIYIHASTSLFRTLRRRRAKGGAAETQLYADRDGVASAESMRRYSTRWQTFLTVFVAASGCSVSLARAVLVTLHGGEIALAWLTWAIWLPLILQVVAISIEKEPVRKYDIALTNSLTYLLSFAVLCYADDLRHLSSRPAYLGLAITRAVLALAGFFICTSYPRRPAVYLDNSPVDAQRTASAFSRYTYTWLSALLSFAAKQGVLHQSDLPVLDSTSRARDLHDAFARVDDAAAASTPLWRKVARAHAPALTMQYALTMLDSLLVVAPQLAMFRLLKLLEVRQKGADVTVEASLWVLGLGAGILVQNFFENWRWWISYGYLNVPIRVQLSALIFAKSMRRKDVKGVQKEGKEKGEEEEDGEEAMKQTQQGTINLVGVDTKRVADYVTFQNGFLSAVIKIIISFGFIYKLVGWQALVAGIIAQLATVPLNMYFSKKYQSAQNDLMAARDRKLAIINEALMGIRQIKFSALEQQWQKKITDYRAAELKTIWRVFVADTFLIFCWIFGPYMLSAITLAVHALVNDRLYPSVAFTTIGILTQIEGTMAFIPELIAAGLDAWVSIKRIDEYLNAPEKPQNTKPGDQISFKNASVAWPSDSEKNEESFVLRNLDFTFPSRQLSVISGRTGSGKTLLLKAILGEVDVISGTIEVPQAPSPEQRFDHKANKKNWIIDSAIAFVSQQPWIENCSFKDNVLFGLPFDAIRYRKVIHACALNKDLAMLTDGDATEIGAQGINLSGGQRWRITLARALYSRAGILVMDDIFSAVDAHVGRHIFENALTGELAAGRTRIIVTHHVSLTLPKTKFEVFLSEGRVERAGTVDSLRRTGELQDILEGEATEDAIADGDAHLDVPNGNGHATRRRSSAFRRRSSAASLGENGGGDAFVRYLSRTSERSDFIDDGGHADVVGDKDQAKKFVEEETKMKGKVLWAVYKQYVQAGGGYWFWIGIVLAFAAIQVLILGRSWWLTIWTSQYEAQSEPSKPFVASVLQHPMIHKFRAPYHAQTLTRDTKFYVGIYVLISCCISFCGTLRYFWVYCGSIRASKKLFDDLTYAVLRAPLRWLDTVPTGRVLNRFTSDFSTLDLEQANAFSFMLFNLLMVIGIVIAGMMVTPVMILFAAILLALCVRYALYYLVGARETKRLESLAKSPVFELFGAALSGISTIRAFNKTDDYINAMFAKIDQHGQTMMFMWAFNRWLTFRLGVVGAAFAIAMAALIVSLNIDAALAGFALGFTLEYSIAVVWLLRQYAIVELSMNAVERILEYSEIAIEDQEGADAPAHWPAEGRLEVDDLVVSYASDLDPVLKGVSFSVEPNERVGVVGRTGAGKSSLTLALFRFLEACRGAVYIDGLDIGTIKLHDLRSRLAIIPQDPVLFSGTVRSNIDPFNQHDDKELREALERVHLVSSSSSDGQNDDNGTDDEDANKNPFESLATTVSEGGSNLSQGQRQLLCLARAIVARPKIMILDEATSAVDKATDALIQRSVREEFSSSTLIVIAHRLSTIADFDRILVLGEGRAVEFGTPRELFEREEGVFRGMVEDSGEAEVLRDVILGNGGEGGR</sequence>
<dbReference type="InterPro" id="IPR050173">
    <property type="entry name" value="ABC_transporter_C-like"/>
</dbReference>
<comment type="caution">
    <text evidence="15">The sequence shown here is derived from an EMBL/GenBank/DDBJ whole genome shotgun (WGS) entry which is preliminary data.</text>
</comment>
<feature type="transmembrane region" description="Helical" evidence="12">
    <location>
        <begin position="292"/>
        <end position="313"/>
    </location>
</feature>
<organism evidence="15 16">
    <name type="scientific">Botryosphaeria dothidea</name>
    <dbReference type="NCBI Taxonomy" id="55169"/>
    <lineage>
        <taxon>Eukaryota</taxon>
        <taxon>Fungi</taxon>
        <taxon>Dikarya</taxon>
        <taxon>Ascomycota</taxon>
        <taxon>Pezizomycotina</taxon>
        <taxon>Dothideomycetes</taxon>
        <taxon>Dothideomycetes incertae sedis</taxon>
        <taxon>Botryosphaeriales</taxon>
        <taxon>Botryosphaeriaceae</taxon>
        <taxon>Botryosphaeria</taxon>
    </lineage>
</organism>
<feature type="compositionally biased region" description="Basic and acidic residues" evidence="11">
    <location>
        <begin position="382"/>
        <end position="391"/>
    </location>
</feature>
<evidence type="ECO:0000256" key="9">
    <source>
        <dbReference type="ARBA" id="ARBA00023136"/>
    </source>
</evidence>
<keyword evidence="5" id="KW-0677">Repeat</keyword>
<keyword evidence="3" id="KW-0813">Transport</keyword>
<evidence type="ECO:0000256" key="2">
    <source>
        <dbReference type="ARBA" id="ARBA00009726"/>
    </source>
</evidence>
<feature type="transmembrane region" description="Helical" evidence="12">
    <location>
        <begin position="89"/>
        <end position="111"/>
    </location>
</feature>
<dbReference type="GO" id="GO:0016020">
    <property type="term" value="C:membrane"/>
    <property type="evidence" value="ECO:0007669"/>
    <property type="project" value="UniProtKB-SubCell"/>
</dbReference>
<dbReference type="InterPro" id="IPR017871">
    <property type="entry name" value="ABC_transporter-like_CS"/>
</dbReference>
<feature type="transmembrane region" description="Helical" evidence="12">
    <location>
        <begin position="450"/>
        <end position="469"/>
    </location>
</feature>
<dbReference type="Proteomes" id="UP000572817">
    <property type="component" value="Unassembled WGS sequence"/>
</dbReference>
<dbReference type="CDD" id="cd03244">
    <property type="entry name" value="ABCC_MRP_domain2"/>
    <property type="match status" value="1"/>
</dbReference>
<dbReference type="SMART" id="SM00382">
    <property type="entry name" value="AAA"/>
    <property type="match status" value="2"/>
</dbReference>
<keyword evidence="4 12" id="KW-0812">Transmembrane</keyword>
<evidence type="ECO:0000256" key="5">
    <source>
        <dbReference type="ARBA" id="ARBA00022737"/>
    </source>
</evidence>
<feature type="transmembrane region" description="Helical" evidence="12">
    <location>
        <begin position="28"/>
        <end position="49"/>
    </location>
</feature>
<feature type="transmembrane region" description="Helical" evidence="12">
    <location>
        <begin position="148"/>
        <end position="166"/>
    </location>
</feature>
<keyword evidence="7" id="KW-0067">ATP-binding</keyword>
<comment type="subcellular location">
    <subcellularLocation>
        <location evidence="1">Membrane</location>
        <topology evidence="1">Multi-pass membrane protein</topology>
    </subcellularLocation>
</comment>
<feature type="region of interest" description="Disordered" evidence="11">
    <location>
        <begin position="382"/>
        <end position="402"/>
    </location>
</feature>
<dbReference type="PANTHER" id="PTHR24223">
    <property type="entry name" value="ATP-BINDING CASSETTE SUB-FAMILY C"/>
    <property type="match status" value="1"/>
</dbReference>
<evidence type="ECO:0000256" key="1">
    <source>
        <dbReference type="ARBA" id="ARBA00004141"/>
    </source>
</evidence>
<dbReference type="GO" id="GO:0005524">
    <property type="term" value="F:ATP binding"/>
    <property type="evidence" value="ECO:0007669"/>
    <property type="project" value="UniProtKB-KW"/>
</dbReference>
<keyword evidence="16" id="KW-1185">Reference proteome</keyword>
<proteinExistence type="inferred from homology"/>
<keyword evidence="8 12" id="KW-1133">Transmembrane helix</keyword>
<dbReference type="InterPro" id="IPR011527">
    <property type="entry name" value="ABC1_TM_dom"/>
</dbReference>
<feature type="transmembrane region" description="Helical" evidence="12">
    <location>
        <begin position="117"/>
        <end position="136"/>
    </location>
</feature>
<evidence type="ECO:0000256" key="12">
    <source>
        <dbReference type="SAM" id="Phobius"/>
    </source>
</evidence>
<evidence type="ECO:0000256" key="4">
    <source>
        <dbReference type="ARBA" id="ARBA00022692"/>
    </source>
</evidence>
<feature type="transmembrane region" description="Helical" evidence="12">
    <location>
        <begin position="1044"/>
        <end position="1066"/>
    </location>
</feature>
<dbReference type="CDD" id="cd18596">
    <property type="entry name" value="ABC_6TM_VMR1_D1_like"/>
    <property type="match status" value="1"/>
</dbReference>
<feature type="transmembrane region" description="Helical" evidence="12">
    <location>
        <begin position="1255"/>
        <end position="1276"/>
    </location>
</feature>
<evidence type="ECO:0000259" key="14">
    <source>
        <dbReference type="PROSITE" id="PS50929"/>
    </source>
</evidence>
<feature type="transmembrane region" description="Helical" evidence="12">
    <location>
        <begin position="325"/>
        <end position="346"/>
    </location>
</feature>
<keyword evidence="9 12" id="KW-0472">Membrane</keyword>
<comment type="similarity">
    <text evidence="2">Belongs to the ABC transporter superfamily. ABCC family. Conjugate transporter (TC 3.A.1.208) subfamily.</text>
</comment>
<keyword evidence="6" id="KW-0547">Nucleotide-binding</keyword>
<evidence type="ECO:0000256" key="8">
    <source>
        <dbReference type="ARBA" id="ARBA00022989"/>
    </source>
</evidence>
<dbReference type="SUPFAM" id="SSF90123">
    <property type="entry name" value="ABC transporter transmembrane region"/>
    <property type="match status" value="2"/>
</dbReference>
<dbReference type="InterPro" id="IPR003593">
    <property type="entry name" value="AAA+_ATPase"/>
</dbReference>
<dbReference type="PROSITE" id="PS00211">
    <property type="entry name" value="ABC_TRANSPORTER_1"/>
    <property type="match status" value="1"/>
</dbReference>
<dbReference type="InterPro" id="IPR036640">
    <property type="entry name" value="ABC1_TM_sf"/>
</dbReference>
<evidence type="ECO:0000313" key="16">
    <source>
        <dbReference type="Proteomes" id="UP000572817"/>
    </source>
</evidence>
<protein>
    <submittedName>
        <fullName evidence="15">ABC transporter protein</fullName>
    </submittedName>
</protein>
<dbReference type="FunFam" id="1.20.1560.10:FF:000013">
    <property type="entry name" value="ABC transporter C family member 2"/>
    <property type="match status" value="1"/>
</dbReference>
<feature type="domain" description="ABC transmembrane type-1" evidence="14">
    <location>
        <begin position="979"/>
        <end position="1284"/>
    </location>
</feature>
<feature type="domain" description="ABC transporter" evidence="13">
    <location>
        <begin position="619"/>
        <end position="869"/>
    </location>
</feature>
<dbReference type="FunFam" id="3.40.50.300:FF:000825">
    <property type="entry name" value="ABC bile acid transporter"/>
    <property type="match status" value="1"/>
</dbReference>
<evidence type="ECO:0000256" key="3">
    <source>
        <dbReference type="ARBA" id="ARBA00022448"/>
    </source>
</evidence>
<feature type="transmembrane region" description="Helical" evidence="12">
    <location>
        <begin position="565"/>
        <end position="589"/>
    </location>
</feature>
<feature type="domain" description="ABC transmembrane type-1" evidence="14">
    <location>
        <begin position="409"/>
        <end position="592"/>
    </location>
</feature>
<dbReference type="Gene3D" id="1.20.1560.10">
    <property type="entry name" value="ABC transporter type 1, transmembrane domain"/>
    <property type="match status" value="2"/>
</dbReference>
<name>A0A8H4N5W3_9PEZI</name>
<feature type="domain" description="ABC transporter" evidence="13">
    <location>
        <begin position="1318"/>
        <end position="1569"/>
    </location>
</feature>
<dbReference type="PANTHER" id="PTHR24223:SF456">
    <property type="entry name" value="MULTIDRUG RESISTANCE-ASSOCIATED PROTEIN LETHAL(2)03659"/>
    <property type="match status" value="1"/>
</dbReference>
<evidence type="ECO:0000313" key="15">
    <source>
        <dbReference type="EMBL" id="KAF4308383.1"/>
    </source>
</evidence>
<dbReference type="Pfam" id="PF00005">
    <property type="entry name" value="ABC_tran"/>
    <property type="match status" value="2"/>
</dbReference>